<protein>
    <submittedName>
        <fullName evidence="1">Uncharacterized protein</fullName>
    </submittedName>
</protein>
<reference evidence="1" key="1">
    <citation type="submission" date="2014-09" db="EMBL/GenBank/DDBJ databases">
        <authorList>
            <person name="Magalhaes I.L.F."/>
            <person name="Oliveira U."/>
            <person name="Santos F.R."/>
            <person name="Vidigal T.H.D.A."/>
            <person name="Brescovit A.D."/>
            <person name="Santos A.J."/>
        </authorList>
    </citation>
    <scope>NUCLEOTIDE SEQUENCE</scope>
    <source>
        <tissue evidence="1">Shoot tissue taken approximately 20 cm above the soil surface</tissue>
    </source>
</reference>
<name>A0A0A9BV70_ARUDO</name>
<dbReference type="EMBL" id="GBRH01230689">
    <property type="protein sequence ID" value="JAD67206.1"/>
    <property type="molecule type" value="Transcribed_RNA"/>
</dbReference>
<evidence type="ECO:0000313" key="1">
    <source>
        <dbReference type="EMBL" id="JAD67206.1"/>
    </source>
</evidence>
<accession>A0A0A9BV70</accession>
<reference evidence="1" key="2">
    <citation type="journal article" date="2015" name="Data Brief">
        <title>Shoot transcriptome of the giant reed, Arundo donax.</title>
        <authorList>
            <person name="Barrero R.A."/>
            <person name="Guerrero F.D."/>
            <person name="Moolhuijzen P."/>
            <person name="Goolsby J.A."/>
            <person name="Tidwell J."/>
            <person name="Bellgard S.E."/>
            <person name="Bellgard M.I."/>
        </authorList>
    </citation>
    <scope>NUCLEOTIDE SEQUENCE</scope>
    <source>
        <tissue evidence="1">Shoot tissue taken approximately 20 cm above the soil surface</tissue>
    </source>
</reference>
<proteinExistence type="predicted"/>
<organism evidence="1">
    <name type="scientific">Arundo donax</name>
    <name type="common">Giant reed</name>
    <name type="synonym">Donax arundinaceus</name>
    <dbReference type="NCBI Taxonomy" id="35708"/>
    <lineage>
        <taxon>Eukaryota</taxon>
        <taxon>Viridiplantae</taxon>
        <taxon>Streptophyta</taxon>
        <taxon>Embryophyta</taxon>
        <taxon>Tracheophyta</taxon>
        <taxon>Spermatophyta</taxon>
        <taxon>Magnoliopsida</taxon>
        <taxon>Liliopsida</taxon>
        <taxon>Poales</taxon>
        <taxon>Poaceae</taxon>
        <taxon>PACMAD clade</taxon>
        <taxon>Arundinoideae</taxon>
        <taxon>Arundineae</taxon>
        <taxon>Arundo</taxon>
    </lineage>
</organism>
<dbReference type="AlphaFoldDB" id="A0A0A9BV70"/>
<sequence length="22" mass="2487">MLSSIQGQTQQRYHVHKASLAC</sequence>